<proteinExistence type="predicted"/>
<dbReference type="Proteomes" id="UP000697297">
    <property type="component" value="Unassembled WGS sequence"/>
</dbReference>
<dbReference type="EMBL" id="JAHLUN010000001">
    <property type="protein sequence ID" value="KAG7768924.1"/>
    <property type="molecule type" value="Genomic_DNA"/>
</dbReference>
<sequence>MIRHFARQALCAYRNLAVKGRECSSVPSRHAAFSTESGVSIRALLENNLRPFKTSEVLKPADSSVDAREDLLAKMLLSSQLSRTHGELQEWNDVRNRLEVGFKGESPTTNSGAVQHPKSYKPKILSRIDMDENYRAFAASGMSAVAWDPQTDLSDVFLSPEEREKAYELFKFACQGQGFLDESVRSHVFNLFMYGELARLANTNHLFITETLISLVTILHWYSFKSTYSTFMIALHNMKSSSARRRLIGHIQKSRLNSELDSIHQTLAKEDLLSRKIGHQYLLENANVFDEESSRFILAFLLDVSPNLAVDYFNKRYVFGPRSPKLDNSTVEVFVEFFVPRKRYKELFNVFFFIERNLGLRVKYHLLHTLMGMTTNWSSFPDQRMTEPLLLYYHYLRNRRGFKIPKSLDVRINERLKAGGGYDKTRALKLIKNVAKSNSYRLTI</sequence>
<evidence type="ECO:0000313" key="3">
    <source>
        <dbReference type="Proteomes" id="UP000697297"/>
    </source>
</evidence>
<dbReference type="Proteomes" id="UP000738402">
    <property type="component" value="Unassembled WGS sequence"/>
</dbReference>
<accession>A0AAN6I2B5</accession>
<evidence type="ECO:0000313" key="1">
    <source>
        <dbReference type="EMBL" id="KAG7730415.1"/>
    </source>
</evidence>
<dbReference type="EMBL" id="JAHLUH010000001">
    <property type="protein sequence ID" value="KAG7730415.1"/>
    <property type="molecule type" value="Genomic_DNA"/>
</dbReference>
<reference evidence="1 3" key="1">
    <citation type="journal article" date="2021" name="G3 (Bethesda)">
        <title>Genomic diversity, chromosomal rearrangements, and interspecies hybridization in the ogataea polymorpha species complex.</title>
        <authorList>
            <person name="Hanson S.J."/>
            <person name="Cinneide E.O."/>
            <person name="Salzberg L.I."/>
            <person name="Wolfe K.H."/>
            <person name="McGowan J."/>
            <person name="Fitzpatrick D.A."/>
            <person name="Matlin K."/>
        </authorList>
    </citation>
    <scope>NUCLEOTIDE SEQUENCE</scope>
    <source>
        <strain evidence="2">81-436-3</strain>
        <strain evidence="1">83-405-1</strain>
    </source>
</reference>
<gene>
    <name evidence="1" type="ORF">KL933_000210</name>
    <name evidence="2" type="ORF">KL946_000207</name>
</gene>
<protein>
    <submittedName>
        <fullName evidence="1">Uncharacterized protein</fullName>
    </submittedName>
</protein>
<dbReference type="AlphaFoldDB" id="A0AAN6I2B5"/>
<name>A0AAN6I2B5_9ASCO</name>
<keyword evidence="3" id="KW-1185">Reference proteome</keyword>
<organism evidence="1 4">
    <name type="scientific">Ogataea haglerorum</name>
    <dbReference type="NCBI Taxonomy" id="1937702"/>
    <lineage>
        <taxon>Eukaryota</taxon>
        <taxon>Fungi</taxon>
        <taxon>Dikarya</taxon>
        <taxon>Ascomycota</taxon>
        <taxon>Saccharomycotina</taxon>
        <taxon>Pichiomycetes</taxon>
        <taxon>Pichiales</taxon>
        <taxon>Pichiaceae</taxon>
        <taxon>Ogataea</taxon>
    </lineage>
</organism>
<evidence type="ECO:0000313" key="2">
    <source>
        <dbReference type="EMBL" id="KAG7768924.1"/>
    </source>
</evidence>
<comment type="caution">
    <text evidence="1">The sequence shown here is derived from an EMBL/GenBank/DDBJ whole genome shotgun (WGS) entry which is preliminary data.</text>
</comment>
<evidence type="ECO:0000313" key="4">
    <source>
        <dbReference type="Proteomes" id="UP000738402"/>
    </source>
</evidence>